<feature type="compositionally biased region" description="Polar residues" evidence="6">
    <location>
        <begin position="1"/>
        <end position="10"/>
    </location>
</feature>
<evidence type="ECO:0000259" key="7">
    <source>
        <dbReference type="PROSITE" id="PS51198"/>
    </source>
</evidence>
<evidence type="ECO:0000313" key="8">
    <source>
        <dbReference type="EMBL" id="MZG27806.1"/>
    </source>
</evidence>
<dbReference type="PROSITE" id="PS51198">
    <property type="entry name" value="UVRD_HELICASE_ATP_BIND"/>
    <property type="match status" value="1"/>
</dbReference>
<dbReference type="RefSeq" id="WP_161127618.1">
    <property type="nucleotide sequence ID" value="NZ_CBCTOK010000013.1"/>
</dbReference>
<evidence type="ECO:0000256" key="6">
    <source>
        <dbReference type="SAM" id="MobiDB-lite"/>
    </source>
</evidence>
<feature type="domain" description="UvrD-like helicase ATP-binding" evidence="7">
    <location>
        <begin position="237"/>
        <end position="575"/>
    </location>
</feature>
<evidence type="ECO:0000256" key="2">
    <source>
        <dbReference type="ARBA" id="ARBA00022801"/>
    </source>
</evidence>
<comment type="caution">
    <text evidence="8">The sequence shown here is derived from an EMBL/GenBank/DDBJ whole genome shotgun (WGS) entry which is preliminary data.</text>
</comment>
<dbReference type="PANTHER" id="PTHR11070:SF17">
    <property type="entry name" value="DNA HELICASE IV"/>
    <property type="match status" value="1"/>
</dbReference>
<reference evidence="8 9" key="1">
    <citation type="submission" date="2019-07" db="EMBL/GenBank/DDBJ databases">
        <title>Draft genome sequence of Adlercreutzia equolifaciens IPLA 37004, a human intestinal strain that does not produces equol from daidzein.</title>
        <authorList>
            <person name="Vazquez L."/>
            <person name="Florez A.B."/>
            <person name="Mayo B."/>
        </authorList>
    </citation>
    <scope>NUCLEOTIDE SEQUENCE [LARGE SCALE GENOMIC DNA]</scope>
    <source>
        <strain evidence="8 9">IPLA 37004</strain>
    </source>
</reference>
<dbReference type="SUPFAM" id="SSF52540">
    <property type="entry name" value="P-loop containing nucleoside triphosphate hydrolases"/>
    <property type="match status" value="1"/>
</dbReference>
<proteinExistence type="predicted"/>
<dbReference type="InterPro" id="IPR027785">
    <property type="entry name" value="UvrD-like_helicase_C"/>
</dbReference>
<evidence type="ECO:0000256" key="5">
    <source>
        <dbReference type="PROSITE-ProRule" id="PRU00560"/>
    </source>
</evidence>
<dbReference type="Pfam" id="PF00580">
    <property type="entry name" value="UvrD-helicase"/>
    <property type="match status" value="2"/>
</dbReference>
<feature type="region of interest" description="Disordered" evidence="6">
    <location>
        <begin position="1"/>
        <end position="31"/>
    </location>
</feature>
<dbReference type="EMBL" id="VJNE01000006">
    <property type="protein sequence ID" value="MZG27806.1"/>
    <property type="molecule type" value="Genomic_DNA"/>
</dbReference>
<dbReference type="Pfam" id="PF13538">
    <property type="entry name" value="UvrD_C_2"/>
    <property type="match status" value="1"/>
</dbReference>
<keyword evidence="3 5" id="KW-0347">Helicase</keyword>
<dbReference type="Gene3D" id="3.40.50.300">
    <property type="entry name" value="P-loop containing nucleotide triphosphate hydrolases"/>
    <property type="match status" value="4"/>
</dbReference>
<dbReference type="InterPro" id="IPR014016">
    <property type="entry name" value="UvrD-like_ATP-bd"/>
</dbReference>
<dbReference type="GO" id="GO:0005829">
    <property type="term" value="C:cytosol"/>
    <property type="evidence" value="ECO:0007669"/>
    <property type="project" value="TreeGrafter"/>
</dbReference>
<gene>
    <name evidence="8" type="ORF">FM068_04280</name>
</gene>
<name>A0A6L8Q3I9_9ACTN</name>
<dbReference type="GO" id="GO:0000725">
    <property type="term" value="P:recombinational repair"/>
    <property type="evidence" value="ECO:0007669"/>
    <property type="project" value="TreeGrafter"/>
</dbReference>
<dbReference type="Proteomes" id="UP000472380">
    <property type="component" value="Unassembled WGS sequence"/>
</dbReference>
<dbReference type="GO" id="GO:0003677">
    <property type="term" value="F:DNA binding"/>
    <property type="evidence" value="ECO:0007669"/>
    <property type="project" value="InterPro"/>
</dbReference>
<accession>A0A6L8Q3I9</accession>
<dbReference type="InterPro" id="IPR000212">
    <property type="entry name" value="DNA_helicase_UvrD/REP"/>
</dbReference>
<evidence type="ECO:0000256" key="4">
    <source>
        <dbReference type="ARBA" id="ARBA00022840"/>
    </source>
</evidence>
<keyword evidence="2 5" id="KW-0378">Hydrolase</keyword>
<evidence type="ECO:0000313" key="9">
    <source>
        <dbReference type="Proteomes" id="UP000472380"/>
    </source>
</evidence>
<dbReference type="PANTHER" id="PTHR11070">
    <property type="entry name" value="UVRD / RECB / PCRA DNA HELICASE FAMILY MEMBER"/>
    <property type="match status" value="1"/>
</dbReference>
<keyword evidence="1 5" id="KW-0547">Nucleotide-binding</keyword>
<dbReference type="InterPro" id="IPR027417">
    <property type="entry name" value="P-loop_NTPase"/>
</dbReference>
<sequence>MSREGQQSAGAPSVGGDLGRPSAATGQEAADPVFAAEQAHLSETYGKLEKIGRDAIAAMEAVARDAAEDKKSMAEELAVNFATWDDILETHADIVAMNNIIEAHDMANSVQAERLRAVEVLLREPYFAKIALQFKEGAPAKELYIGSAGISDENYRRLVVDWRSPVAEVYYNQTMGPTSYVADGRTIHVDLQLRRQFEIEEDRLITYFDSDVAIEDKLLLASLSRGRSAHMQAITATIQREQNAVVRHEDVPVLQVAGIAGSGKTSVLMQRIAYLFYQHRGALDPTQVFLISPNPVFGRYIDRVLPDLGERNPEIFTWEEFLAPLLPAGRGVGESDVSLERLRAIDAAVASFEFARSDFRDITSAGVRLLGVDAVEKVSAKFANLPAGPHRATLMAEELSARLTARLKSLAALEDTHDEIASLPVDEQLRLFGEVFDPQSDEEARTLALVYLEEKHADALRAMDAMEWLDIDRVAVRLLGREGLTSVEWVYLKMALTGLGNPEARYVMIDEAQDYSQGQLAVLARYFRRAHFLLLGDPNQAIFEGTATWDEMRAVFEEMRGEVSQCRLMTSYRSTPAITDLFARLLPEGEAMEVASVQREAPAPEIVVCENADEWKAALVEAVRVACDAGGLTAVIVPWKNDAKRLAKALDGVTAGSGQPPVGGDLGRPSAASDANAGQGVVVLGEGDSLPETGIVVVPLKLAKGLEFDRVIIPDASARTFPNSDIARRRLYTTISRATRHLTLLSNGDLTELLG</sequence>
<protein>
    <submittedName>
        <fullName evidence="8">AAA family ATPase</fullName>
    </submittedName>
</protein>
<keyword evidence="4 5" id="KW-0067">ATP-binding</keyword>
<dbReference type="GO" id="GO:0005524">
    <property type="term" value="F:ATP binding"/>
    <property type="evidence" value="ECO:0007669"/>
    <property type="project" value="UniProtKB-UniRule"/>
</dbReference>
<dbReference type="AlphaFoldDB" id="A0A6L8Q3I9"/>
<evidence type="ECO:0000256" key="1">
    <source>
        <dbReference type="ARBA" id="ARBA00022741"/>
    </source>
</evidence>
<evidence type="ECO:0000256" key="3">
    <source>
        <dbReference type="ARBA" id="ARBA00022806"/>
    </source>
</evidence>
<dbReference type="GO" id="GO:0043138">
    <property type="term" value="F:3'-5' DNA helicase activity"/>
    <property type="evidence" value="ECO:0007669"/>
    <property type="project" value="TreeGrafter"/>
</dbReference>
<feature type="binding site" evidence="5">
    <location>
        <begin position="258"/>
        <end position="265"/>
    </location>
    <ligand>
        <name>ATP</name>
        <dbReference type="ChEBI" id="CHEBI:30616"/>
    </ligand>
</feature>
<organism evidence="8 9">
    <name type="scientific">Adlercreutzia equolifaciens</name>
    <dbReference type="NCBI Taxonomy" id="446660"/>
    <lineage>
        <taxon>Bacteria</taxon>
        <taxon>Bacillati</taxon>
        <taxon>Actinomycetota</taxon>
        <taxon>Coriobacteriia</taxon>
        <taxon>Eggerthellales</taxon>
        <taxon>Eggerthellaceae</taxon>
        <taxon>Adlercreutzia</taxon>
    </lineage>
</organism>
<dbReference type="GO" id="GO:0016787">
    <property type="term" value="F:hydrolase activity"/>
    <property type="evidence" value="ECO:0007669"/>
    <property type="project" value="UniProtKB-UniRule"/>
</dbReference>